<name>A0A8J3TWG9_9ACTN</name>
<keyword evidence="2" id="KW-1185">Reference proteome</keyword>
<dbReference type="EMBL" id="BOOO01000049">
    <property type="protein sequence ID" value="GII34388.1"/>
    <property type="molecule type" value="Genomic_DNA"/>
</dbReference>
<evidence type="ECO:0000313" key="2">
    <source>
        <dbReference type="Proteomes" id="UP000650628"/>
    </source>
</evidence>
<dbReference type="RefSeq" id="WP_203958183.1">
    <property type="nucleotide sequence ID" value="NZ_BOOO01000049.1"/>
</dbReference>
<organism evidence="1 2">
    <name type="scientific">Planotetraspora mira</name>
    <dbReference type="NCBI Taxonomy" id="58121"/>
    <lineage>
        <taxon>Bacteria</taxon>
        <taxon>Bacillati</taxon>
        <taxon>Actinomycetota</taxon>
        <taxon>Actinomycetes</taxon>
        <taxon>Streptosporangiales</taxon>
        <taxon>Streptosporangiaceae</taxon>
        <taxon>Planotetraspora</taxon>
    </lineage>
</organism>
<reference evidence="1 2" key="1">
    <citation type="submission" date="2021-01" db="EMBL/GenBank/DDBJ databases">
        <title>Whole genome shotgun sequence of Planotetraspora mira NBRC 15435.</title>
        <authorList>
            <person name="Komaki H."/>
            <person name="Tamura T."/>
        </authorList>
    </citation>
    <scope>NUCLEOTIDE SEQUENCE [LARGE SCALE GENOMIC DNA]</scope>
    <source>
        <strain evidence="1 2">NBRC 15435</strain>
    </source>
</reference>
<accession>A0A8J3TWG9</accession>
<protein>
    <submittedName>
        <fullName evidence="1">Uncharacterized protein</fullName>
    </submittedName>
</protein>
<evidence type="ECO:0000313" key="1">
    <source>
        <dbReference type="EMBL" id="GII34388.1"/>
    </source>
</evidence>
<gene>
    <name evidence="1" type="ORF">Pmi06nite_78300</name>
</gene>
<proteinExistence type="predicted"/>
<comment type="caution">
    <text evidence="1">The sequence shown here is derived from an EMBL/GenBank/DDBJ whole genome shotgun (WGS) entry which is preliminary data.</text>
</comment>
<dbReference type="AlphaFoldDB" id="A0A8J3TWG9"/>
<dbReference type="Proteomes" id="UP000650628">
    <property type="component" value="Unassembled WGS sequence"/>
</dbReference>
<sequence length="101" mass="11109">MASDLRQGYADAINRVNAEYADKMIYLTDDVILDALVAVGDEEVEALRARLARVDGRHHNQPRSHLGGLIVHSWCEACAKAFPCAEHLALHGETKETCTHG</sequence>